<dbReference type="EMBL" id="CP139781">
    <property type="protein sequence ID" value="WRQ86081.1"/>
    <property type="molecule type" value="Genomic_DNA"/>
</dbReference>
<keyword evidence="3" id="KW-1185">Reference proteome</keyword>
<dbReference type="Pfam" id="PF11172">
    <property type="entry name" value="DUF2959"/>
    <property type="match status" value="1"/>
</dbReference>
<name>A0ABZ1C301_9BACT</name>
<evidence type="ECO:0000313" key="2">
    <source>
        <dbReference type="EMBL" id="WRQ86081.1"/>
    </source>
</evidence>
<dbReference type="PROSITE" id="PS51257">
    <property type="entry name" value="PROKAR_LIPOPROTEIN"/>
    <property type="match status" value="1"/>
</dbReference>
<sequence>MTRSFPRSPWLLCAGLLIGVFMTSGCSTVYYEALEKVGVAKREVLADRVEDTQEAQEEAKEQFATALEQLMELTGDTGGELKVHYDRLADALAESEDRAEEVHDRIKGVRSVAEALFNEWEQELDDYTSATLRQRSERQLRETMRRYDRLVLLMQRAADRMDPVLATLRDQVLFLKHNLNAQTVAGLDSTARELQEDVTLLIADMEKSIAEAEAFLATWNS</sequence>
<gene>
    <name evidence="2" type="ORF">K1X11_014800</name>
</gene>
<reference evidence="2 3" key="2">
    <citation type="submission" date="2023-12" db="EMBL/GenBank/DDBJ databases">
        <title>Description of an unclassified Opitutus bacterium of Verrucomicrobiota.</title>
        <authorList>
            <person name="Zhang D.-F."/>
        </authorList>
    </citation>
    <scope>NUCLEOTIDE SEQUENCE [LARGE SCALE GENOMIC DNA]</scope>
    <source>
        <strain evidence="2 3">WL0086</strain>
    </source>
</reference>
<accession>A0ABZ1C301</accession>
<keyword evidence="1" id="KW-0175">Coiled coil</keyword>
<dbReference type="Proteomes" id="UP000738431">
    <property type="component" value="Chromosome"/>
</dbReference>
<evidence type="ECO:0000256" key="1">
    <source>
        <dbReference type="SAM" id="Coils"/>
    </source>
</evidence>
<dbReference type="RefSeq" id="WP_221031592.1">
    <property type="nucleotide sequence ID" value="NZ_CP139781.1"/>
</dbReference>
<evidence type="ECO:0000313" key="3">
    <source>
        <dbReference type="Proteomes" id="UP000738431"/>
    </source>
</evidence>
<dbReference type="InterPro" id="IPR021342">
    <property type="entry name" value="DUF2959"/>
</dbReference>
<organism evidence="2 3">
    <name type="scientific">Actomonas aquatica</name>
    <dbReference type="NCBI Taxonomy" id="2866162"/>
    <lineage>
        <taxon>Bacteria</taxon>
        <taxon>Pseudomonadati</taxon>
        <taxon>Verrucomicrobiota</taxon>
        <taxon>Opitutia</taxon>
        <taxon>Opitutales</taxon>
        <taxon>Opitutaceae</taxon>
        <taxon>Actomonas</taxon>
    </lineage>
</organism>
<proteinExistence type="predicted"/>
<reference evidence="2 3" key="1">
    <citation type="submission" date="2021-08" db="EMBL/GenBank/DDBJ databases">
        <authorList>
            <person name="Zhang D."/>
            <person name="Zhang A."/>
            <person name="Wang L."/>
        </authorList>
    </citation>
    <scope>NUCLEOTIDE SEQUENCE [LARGE SCALE GENOMIC DNA]</scope>
    <source>
        <strain evidence="2 3">WL0086</strain>
    </source>
</reference>
<protein>
    <submittedName>
        <fullName evidence="2">DUF2959 domain-containing protein</fullName>
    </submittedName>
</protein>
<feature type="coiled-coil region" evidence="1">
    <location>
        <begin position="42"/>
        <end position="105"/>
    </location>
</feature>